<reference evidence="7 8" key="1">
    <citation type="submission" date="2019-03" db="EMBL/GenBank/DDBJ databases">
        <title>Draft genome sequence data and analysis of a Fermenting Bacterium, Soehngenia longevitae strain 1933PT, isolated from petroleum reservoir in Azerbaijan.</title>
        <authorList>
            <person name="Grouzdev D.S."/>
            <person name="Bidzhieva S.K."/>
            <person name="Sokolova D.S."/>
            <person name="Tourova T.P."/>
            <person name="Poltaraus A.B."/>
            <person name="Nazina T.N."/>
        </authorList>
    </citation>
    <scope>NUCLEOTIDE SEQUENCE [LARGE SCALE GENOMIC DNA]</scope>
    <source>
        <strain evidence="7 8">1933P</strain>
    </source>
</reference>
<evidence type="ECO:0000313" key="7">
    <source>
        <dbReference type="EMBL" id="TFZ41310.1"/>
    </source>
</evidence>
<dbReference type="InterPro" id="IPR029063">
    <property type="entry name" value="SAM-dependent_MTases_sf"/>
</dbReference>
<feature type="binding site" evidence="6">
    <location>
        <position position="77"/>
    </location>
    <ligand>
        <name>S-adenosyl-L-methionine</name>
        <dbReference type="ChEBI" id="CHEBI:59789"/>
    </ligand>
</feature>
<feature type="binding site" evidence="6">
    <location>
        <position position="147"/>
    </location>
    <ligand>
        <name>S-adenosyl-L-methionine</name>
        <dbReference type="ChEBI" id="CHEBI:59789"/>
    </ligand>
</feature>
<evidence type="ECO:0000256" key="4">
    <source>
        <dbReference type="ARBA" id="ARBA00022679"/>
    </source>
</evidence>
<keyword evidence="8" id="KW-1185">Reference proteome</keyword>
<dbReference type="NCBIfam" id="TIGR00138">
    <property type="entry name" value="rsmG_gidB"/>
    <property type="match status" value="1"/>
</dbReference>
<protein>
    <recommendedName>
        <fullName evidence="6">Ribosomal RNA small subunit methyltransferase G</fullName>
        <ecNumber evidence="6">2.1.1.-</ecNumber>
    </recommendedName>
    <alternativeName>
        <fullName evidence="6">16S rRNA 7-methylguanosine methyltransferase</fullName>
        <shortName evidence="6">16S rRNA m7G methyltransferase</shortName>
    </alternativeName>
</protein>
<name>A0A4Z0D8V1_9FIRM</name>
<keyword evidence="2 6" id="KW-0698">rRNA processing</keyword>
<organism evidence="7 8">
    <name type="scientific">Soehngenia longivitae</name>
    <dbReference type="NCBI Taxonomy" id="2562294"/>
    <lineage>
        <taxon>Bacteria</taxon>
        <taxon>Bacillati</taxon>
        <taxon>Bacillota</taxon>
        <taxon>Tissierellia</taxon>
        <taxon>Tissierellales</taxon>
        <taxon>Tissierellaceae</taxon>
        <taxon>Soehngenia</taxon>
    </lineage>
</organism>
<keyword evidence="3 6" id="KW-0489">Methyltransferase</keyword>
<dbReference type="EC" id="2.1.1.-" evidence="6"/>
<dbReference type="HAMAP" id="MF_00074">
    <property type="entry name" value="16SrRNA_methyltr_G"/>
    <property type="match status" value="1"/>
</dbReference>
<dbReference type="SUPFAM" id="SSF53335">
    <property type="entry name" value="S-adenosyl-L-methionine-dependent methyltransferases"/>
    <property type="match status" value="1"/>
</dbReference>
<evidence type="ECO:0000256" key="5">
    <source>
        <dbReference type="ARBA" id="ARBA00022691"/>
    </source>
</evidence>
<dbReference type="AlphaFoldDB" id="A0A4Z0D8V1"/>
<evidence type="ECO:0000256" key="1">
    <source>
        <dbReference type="ARBA" id="ARBA00022490"/>
    </source>
</evidence>
<accession>A0A4Z0D8V1</accession>
<keyword evidence="5 6" id="KW-0949">S-adenosyl-L-methionine</keyword>
<dbReference type="Proteomes" id="UP000298381">
    <property type="component" value="Unassembled WGS sequence"/>
</dbReference>
<comment type="similarity">
    <text evidence="6">Belongs to the methyltransferase superfamily. RNA methyltransferase RsmG family.</text>
</comment>
<dbReference type="RefSeq" id="WP_135270219.1">
    <property type="nucleotide sequence ID" value="NZ_SRIB01000002.1"/>
</dbReference>
<keyword evidence="1 6" id="KW-0963">Cytoplasm</keyword>
<feature type="binding site" evidence="6">
    <location>
        <position position="82"/>
    </location>
    <ligand>
        <name>S-adenosyl-L-methionine</name>
        <dbReference type="ChEBI" id="CHEBI:59789"/>
    </ligand>
</feature>
<dbReference type="PANTHER" id="PTHR31760:SF0">
    <property type="entry name" value="S-ADENOSYL-L-METHIONINE-DEPENDENT METHYLTRANSFERASES SUPERFAMILY PROTEIN"/>
    <property type="match status" value="1"/>
</dbReference>
<dbReference type="OrthoDB" id="9808773at2"/>
<comment type="caution">
    <text evidence="6">Lacks conserved residue(s) required for the propagation of feature annotation.</text>
</comment>
<dbReference type="Gene3D" id="3.40.50.150">
    <property type="entry name" value="Vaccinia Virus protein VP39"/>
    <property type="match status" value="1"/>
</dbReference>
<dbReference type="FunFam" id="3.40.50.150:FF:000041">
    <property type="entry name" value="Ribosomal RNA small subunit methyltransferase G"/>
    <property type="match status" value="1"/>
</dbReference>
<gene>
    <name evidence="6 7" type="primary">rsmG</name>
    <name evidence="7" type="ORF">E4100_01670</name>
</gene>
<comment type="caution">
    <text evidence="7">The sequence shown here is derived from an EMBL/GenBank/DDBJ whole genome shotgun (WGS) entry which is preliminary data.</text>
</comment>
<evidence type="ECO:0000256" key="3">
    <source>
        <dbReference type="ARBA" id="ARBA00022603"/>
    </source>
</evidence>
<feature type="binding site" evidence="6">
    <location>
        <begin position="128"/>
        <end position="129"/>
    </location>
    <ligand>
        <name>S-adenosyl-L-methionine</name>
        <dbReference type="ChEBI" id="CHEBI:59789"/>
    </ligand>
</feature>
<sequence>MTNSVFTDSLKELGVILDCDTLQKYEIYKDMLVEWNEKFNITTITEEDEIYIKHFCDSLSLINTKLFDDKKRVIDVGTGGGFPGLVLKIYNEELDMTLMDSLNKRIIFLNEVIKNLNLSDVKTIHKRAEELGIANEHREKYDIAVSRAVASLNTLSEYCLPFVKVGGYFIAMKGPDVKEEVEESKNAIDILGGELESIKEIKLPYLDITHTLIMIKKVKQTPNKYPRQQGKPKKNPL</sequence>
<dbReference type="PANTHER" id="PTHR31760">
    <property type="entry name" value="S-ADENOSYL-L-METHIONINE-DEPENDENT METHYLTRANSFERASES SUPERFAMILY PROTEIN"/>
    <property type="match status" value="1"/>
</dbReference>
<comment type="function">
    <text evidence="6">Specifically methylates the N7 position of a guanine in 16S rRNA.</text>
</comment>
<dbReference type="PIRSF" id="PIRSF003078">
    <property type="entry name" value="GidB"/>
    <property type="match status" value="1"/>
</dbReference>
<dbReference type="GO" id="GO:0005829">
    <property type="term" value="C:cytosol"/>
    <property type="evidence" value="ECO:0007669"/>
    <property type="project" value="TreeGrafter"/>
</dbReference>
<dbReference type="Pfam" id="PF02527">
    <property type="entry name" value="GidB"/>
    <property type="match status" value="1"/>
</dbReference>
<dbReference type="EMBL" id="SRIB01000002">
    <property type="protein sequence ID" value="TFZ41310.1"/>
    <property type="molecule type" value="Genomic_DNA"/>
</dbReference>
<dbReference type="InterPro" id="IPR003682">
    <property type="entry name" value="rRNA_ssu_MeTfrase_G"/>
</dbReference>
<evidence type="ECO:0000256" key="6">
    <source>
        <dbReference type="HAMAP-Rule" id="MF_00074"/>
    </source>
</evidence>
<evidence type="ECO:0000256" key="2">
    <source>
        <dbReference type="ARBA" id="ARBA00022552"/>
    </source>
</evidence>
<dbReference type="GO" id="GO:0070043">
    <property type="term" value="F:rRNA (guanine-N7-)-methyltransferase activity"/>
    <property type="evidence" value="ECO:0007669"/>
    <property type="project" value="UniProtKB-UniRule"/>
</dbReference>
<keyword evidence="4 6" id="KW-0808">Transferase</keyword>
<proteinExistence type="inferred from homology"/>
<comment type="subcellular location">
    <subcellularLocation>
        <location evidence="6">Cytoplasm</location>
    </subcellularLocation>
</comment>
<evidence type="ECO:0000313" key="8">
    <source>
        <dbReference type="Proteomes" id="UP000298381"/>
    </source>
</evidence>